<proteinExistence type="predicted"/>
<organism evidence="1 2">
    <name type="scientific">Streptomyces bambusae</name>
    <dbReference type="NCBI Taxonomy" id="1550616"/>
    <lineage>
        <taxon>Bacteria</taxon>
        <taxon>Bacillati</taxon>
        <taxon>Actinomycetota</taxon>
        <taxon>Actinomycetes</taxon>
        <taxon>Kitasatosporales</taxon>
        <taxon>Streptomycetaceae</taxon>
        <taxon>Streptomyces</taxon>
    </lineage>
</organism>
<protein>
    <recommendedName>
        <fullName evidence="3">Resolvase/invertase-type recombinase catalytic domain-containing protein</fullName>
    </recommendedName>
</protein>
<dbReference type="EMBL" id="WTFF01000005">
    <property type="protein sequence ID" value="MBW5480636.1"/>
    <property type="molecule type" value="Genomic_DNA"/>
</dbReference>
<comment type="caution">
    <text evidence="1">The sequence shown here is derived from an EMBL/GenBank/DDBJ whole genome shotgun (WGS) entry which is preliminary data.</text>
</comment>
<name>A0ABS6Z1E7_9ACTN</name>
<accession>A0ABS6Z1E7</accession>
<sequence>MPHRTSREPIKNYMSPPASYLCCPHYDPQHMTGHQEALSRFSHRLGAPPPVTYLDNGHSCQDHRPALERLARAVMAGQHSLVLVPGLWVFSADEHRAQRTADLLTRAGGCRVLQLPAPLEPRRWW</sequence>
<evidence type="ECO:0000313" key="2">
    <source>
        <dbReference type="Proteomes" id="UP000812013"/>
    </source>
</evidence>
<evidence type="ECO:0008006" key="3">
    <source>
        <dbReference type="Google" id="ProtNLM"/>
    </source>
</evidence>
<keyword evidence="2" id="KW-1185">Reference proteome</keyword>
<evidence type="ECO:0000313" key="1">
    <source>
        <dbReference type="EMBL" id="MBW5480636.1"/>
    </source>
</evidence>
<dbReference type="RefSeq" id="WP_219664467.1">
    <property type="nucleotide sequence ID" value="NZ_WTFF01000005.1"/>
</dbReference>
<dbReference type="Proteomes" id="UP000812013">
    <property type="component" value="Unassembled WGS sequence"/>
</dbReference>
<gene>
    <name evidence="1" type="ORF">GPJ59_01655</name>
</gene>
<reference evidence="1 2" key="1">
    <citation type="submission" date="2019-12" db="EMBL/GenBank/DDBJ databases">
        <title>Genome sequence of Streptomyces bambusae.</title>
        <authorList>
            <person name="Bansal K."/>
            <person name="Choksket S."/>
            <person name="Korpole S."/>
            <person name="Patil P.B."/>
        </authorList>
    </citation>
    <scope>NUCLEOTIDE SEQUENCE [LARGE SCALE GENOMIC DNA]</scope>
    <source>
        <strain evidence="1 2">SK60</strain>
    </source>
</reference>